<feature type="signal peptide" evidence="3">
    <location>
        <begin position="1"/>
        <end position="26"/>
    </location>
</feature>
<evidence type="ECO:0000313" key="6">
    <source>
        <dbReference type="Proteomes" id="UP001209803"/>
    </source>
</evidence>
<name>A0ABY8EXE4_9HYPH</name>
<dbReference type="Pfam" id="PF17820">
    <property type="entry name" value="PDZ_6"/>
    <property type="match status" value="1"/>
</dbReference>
<proteinExistence type="predicted"/>
<dbReference type="PROSITE" id="PS50106">
    <property type="entry name" value="PDZ"/>
    <property type="match status" value="1"/>
</dbReference>
<dbReference type="SMART" id="SM00228">
    <property type="entry name" value="PDZ"/>
    <property type="match status" value="1"/>
</dbReference>
<gene>
    <name evidence="5" type="ORF">K1718_16210</name>
</gene>
<evidence type="ECO:0000256" key="3">
    <source>
        <dbReference type="SAM" id="SignalP"/>
    </source>
</evidence>
<evidence type="ECO:0000259" key="4">
    <source>
        <dbReference type="PROSITE" id="PS50106"/>
    </source>
</evidence>
<sequence length="683" mass="72163">MPRCFSHAVFYLVLSFFGLMTGQAKASPEGALAHVVSVLPVWPGHEQGGQGAHPGQAPEGSGVVLREGVIATAWHVVEPARRIDVRLHDGRIIPARLLAHDAASDIALLKVEETLQPIAIAPPPNLVQPVCAIGNAFGLGLSLTCGVVSAKSVSNAGFNEIEDFVQTDAAANPGSSGGALVDAEGRLVGMMSAIFASGSDTNIGVNFAVSTELLIRVADALLDQGEVEYLDAGWQLTRADRSTVALVAAPVVRAVQSDGMAGSAGIRVGDLILEVGGRRVRTPRDAKTALALISKAQKEVQVLYRRGDDNLLATLSFAVSEPSKSANVKAVTSLETDCPHPAEICQLRQAVFPISSFDPVGSATRIAEDLLVTNRHVVGDQIEATVHTPNGPLKARLVPSSYQGDLVLLEVQNLPDTGVIPELDVATGTSDRYRVIGADIARREVRVFDPGDLIALPEKSAQLGRLHVGAHMQPGVSGGALVTENGALAGIAVGGGDGRFEAIPVADVRELLVLRDDKDAIRLTESLGVDFVACEEAMESAATQSAKDTVLADVTDICSRSSNHGQLLKAGRILAQTGAFDQAIRIHGEAVDQVPNSINSRMSLLVSLQLAGRFEDMTEHARRLMELAPDDPQALRFSIQSGVWGNEPELAEEGYQALLKADPRQAQAARRFIDNAPPTPPRR</sequence>
<dbReference type="Pfam" id="PF13365">
    <property type="entry name" value="Trypsin_2"/>
    <property type="match status" value="2"/>
</dbReference>
<dbReference type="SUPFAM" id="SSF48452">
    <property type="entry name" value="TPR-like"/>
    <property type="match status" value="1"/>
</dbReference>
<dbReference type="InterPro" id="IPR009003">
    <property type="entry name" value="Peptidase_S1_PA"/>
</dbReference>
<dbReference type="Gene3D" id="1.25.40.10">
    <property type="entry name" value="Tetratricopeptide repeat domain"/>
    <property type="match status" value="1"/>
</dbReference>
<keyword evidence="6" id="KW-1185">Reference proteome</keyword>
<dbReference type="Gene3D" id="2.30.42.10">
    <property type="match status" value="1"/>
</dbReference>
<evidence type="ECO:0000313" key="5">
    <source>
        <dbReference type="EMBL" id="WFE87703.1"/>
    </source>
</evidence>
<dbReference type="Gene3D" id="2.40.10.120">
    <property type="match status" value="2"/>
</dbReference>
<feature type="domain" description="PDZ" evidence="4">
    <location>
        <begin position="219"/>
        <end position="308"/>
    </location>
</feature>
<evidence type="ECO:0000256" key="1">
    <source>
        <dbReference type="ARBA" id="ARBA00022670"/>
    </source>
</evidence>
<dbReference type="SUPFAM" id="SSF50494">
    <property type="entry name" value="Trypsin-like serine proteases"/>
    <property type="match status" value="2"/>
</dbReference>
<evidence type="ECO:0000256" key="2">
    <source>
        <dbReference type="ARBA" id="ARBA00022801"/>
    </source>
</evidence>
<dbReference type="InterPro" id="IPR001478">
    <property type="entry name" value="PDZ"/>
</dbReference>
<feature type="chain" id="PRO_5046015943" evidence="3">
    <location>
        <begin position="27"/>
        <end position="683"/>
    </location>
</feature>
<protein>
    <submittedName>
        <fullName evidence="5">Trypsin-like peptidase domain-containing protein</fullName>
    </submittedName>
</protein>
<dbReference type="InterPro" id="IPR041489">
    <property type="entry name" value="PDZ_6"/>
</dbReference>
<dbReference type="EMBL" id="CP120863">
    <property type="protein sequence ID" value="WFE87703.1"/>
    <property type="molecule type" value="Genomic_DNA"/>
</dbReference>
<reference evidence="5 6" key="1">
    <citation type="submission" date="2023-03" db="EMBL/GenBank/DDBJ databases">
        <title>Roseibium porphyridii sp. nov. and Roseibium rhodosorbium sp. nov. isolated from marine algae, Porphyridium cruentum and Rhodosorus marinus, respectively.</title>
        <authorList>
            <person name="Lee M.W."/>
            <person name="Choi B.J."/>
            <person name="Lee J.K."/>
            <person name="Choi D.G."/>
            <person name="Baek J.H."/>
            <person name="Bayburt H."/>
            <person name="Kim J.M."/>
            <person name="Han D.M."/>
            <person name="Kim K.H."/>
            <person name="Jeon C.O."/>
        </authorList>
    </citation>
    <scope>NUCLEOTIDE SEQUENCE [LARGE SCALE GENOMIC DNA]</scope>
    <source>
        <strain evidence="5 6">KMA01</strain>
    </source>
</reference>
<keyword evidence="2" id="KW-0378">Hydrolase</keyword>
<dbReference type="SUPFAM" id="SSF50156">
    <property type="entry name" value="PDZ domain-like"/>
    <property type="match status" value="1"/>
</dbReference>
<organism evidence="5 6">
    <name type="scientific">Roseibium porphyridii</name>
    <dbReference type="NCBI Taxonomy" id="2866279"/>
    <lineage>
        <taxon>Bacteria</taxon>
        <taxon>Pseudomonadati</taxon>
        <taxon>Pseudomonadota</taxon>
        <taxon>Alphaproteobacteria</taxon>
        <taxon>Hyphomicrobiales</taxon>
        <taxon>Stappiaceae</taxon>
        <taxon>Roseibium</taxon>
    </lineage>
</organism>
<dbReference type="InterPro" id="IPR036034">
    <property type="entry name" value="PDZ_sf"/>
</dbReference>
<dbReference type="RefSeq" id="WP_265681548.1">
    <property type="nucleotide sequence ID" value="NZ_CP120863.1"/>
</dbReference>
<dbReference type="PRINTS" id="PR00834">
    <property type="entry name" value="PROTEASES2C"/>
</dbReference>
<dbReference type="Proteomes" id="UP001209803">
    <property type="component" value="Chromosome"/>
</dbReference>
<dbReference type="PANTHER" id="PTHR43343:SF3">
    <property type="entry name" value="PROTEASE DO-LIKE 8, CHLOROPLASTIC"/>
    <property type="match status" value="1"/>
</dbReference>
<accession>A0ABY8EXE4</accession>
<dbReference type="InterPro" id="IPR001940">
    <property type="entry name" value="Peptidase_S1C"/>
</dbReference>
<keyword evidence="1" id="KW-0645">Protease</keyword>
<dbReference type="InterPro" id="IPR011990">
    <property type="entry name" value="TPR-like_helical_dom_sf"/>
</dbReference>
<keyword evidence="3" id="KW-0732">Signal</keyword>
<dbReference type="InterPro" id="IPR051201">
    <property type="entry name" value="Chloro_Bact_Ser_Proteases"/>
</dbReference>
<dbReference type="PANTHER" id="PTHR43343">
    <property type="entry name" value="PEPTIDASE S12"/>
    <property type="match status" value="1"/>
</dbReference>